<name>A0A431VUT5_9GAMM</name>
<gene>
    <name evidence="3" type="ORF">EKG39_21130</name>
</gene>
<reference evidence="3 4" key="1">
    <citation type="submission" date="2018-12" db="EMBL/GenBank/DDBJ databases">
        <authorList>
            <person name="Yu L."/>
        </authorList>
    </citation>
    <scope>NUCLEOTIDE SEQUENCE [LARGE SCALE GENOMIC DNA]</scope>
    <source>
        <strain evidence="3 4">HAW-EB5</strain>
    </source>
</reference>
<dbReference type="RefSeq" id="WP_126507995.1">
    <property type="nucleotide sequence ID" value="NZ_RXNV01000018.1"/>
</dbReference>
<feature type="compositionally biased region" description="Acidic residues" evidence="1">
    <location>
        <begin position="740"/>
        <end position="758"/>
    </location>
</feature>
<dbReference type="Gene3D" id="3.30.420.10">
    <property type="entry name" value="Ribonuclease H-like superfamily/Ribonuclease H"/>
    <property type="match status" value="1"/>
</dbReference>
<evidence type="ECO:0000259" key="2">
    <source>
        <dbReference type="PROSITE" id="PS50994"/>
    </source>
</evidence>
<feature type="domain" description="Integrase catalytic" evidence="2">
    <location>
        <begin position="310"/>
        <end position="530"/>
    </location>
</feature>
<evidence type="ECO:0000313" key="3">
    <source>
        <dbReference type="EMBL" id="RTR27017.1"/>
    </source>
</evidence>
<dbReference type="AlphaFoldDB" id="A0A431VUT5"/>
<organism evidence="3 4">
    <name type="scientific">Shewanella atlantica</name>
    <dbReference type="NCBI Taxonomy" id="271099"/>
    <lineage>
        <taxon>Bacteria</taxon>
        <taxon>Pseudomonadati</taxon>
        <taxon>Pseudomonadota</taxon>
        <taxon>Gammaproteobacteria</taxon>
        <taxon>Alteromonadales</taxon>
        <taxon>Shewanellaceae</taxon>
        <taxon>Shewanella</taxon>
    </lineage>
</organism>
<keyword evidence="4" id="KW-1185">Reference proteome</keyword>
<dbReference type="EMBL" id="RXNV01000018">
    <property type="protein sequence ID" value="RTR27017.1"/>
    <property type="molecule type" value="Genomic_DNA"/>
</dbReference>
<dbReference type="InterPro" id="IPR036397">
    <property type="entry name" value="RNaseH_sf"/>
</dbReference>
<dbReference type="Proteomes" id="UP000282060">
    <property type="component" value="Unassembled WGS sequence"/>
</dbReference>
<feature type="region of interest" description="Disordered" evidence="1">
    <location>
        <begin position="737"/>
        <end position="758"/>
    </location>
</feature>
<dbReference type="OrthoDB" id="501284at2"/>
<comment type="caution">
    <text evidence="3">The sequence shown here is derived from an EMBL/GenBank/DDBJ whole genome shotgun (WGS) entry which is preliminary data.</text>
</comment>
<evidence type="ECO:0000256" key="1">
    <source>
        <dbReference type="SAM" id="MobiDB-lite"/>
    </source>
</evidence>
<dbReference type="SUPFAM" id="SSF53098">
    <property type="entry name" value="Ribonuclease H-like"/>
    <property type="match status" value="1"/>
</dbReference>
<dbReference type="InterPro" id="IPR012337">
    <property type="entry name" value="RNaseH-like_sf"/>
</dbReference>
<dbReference type="GO" id="GO:0003676">
    <property type="term" value="F:nucleic acid binding"/>
    <property type="evidence" value="ECO:0007669"/>
    <property type="project" value="InterPro"/>
</dbReference>
<evidence type="ECO:0000313" key="4">
    <source>
        <dbReference type="Proteomes" id="UP000282060"/>
    </source>
</evidence>
<protein>
    <submittedName>
        <fullName evidence="3">Transposase</fullName>
    </submittedName>
</protein>
<sequence>MTNIAPAYADRRCEFKNQKVIGPHPELEETLVIGAEPIDEDYLVIMVDVGMNQVFMINLDSTARFPISVPYDELMTTIDDGLVIMADMQLDPRLLMDEESLSPGFKKKANQRYKDILPLILDLEAVLRCRYGDKAFKKACKDSGRSKQYIYDSFYSFLRNGCRKWGLGIPQGKDANHIPKQRKLMVKQGSSNEDIPRGKLLDEQDYKIFEEGKKLYQKTSGLCIRKVLRRLWEKYYWRTRVKLSAQQRRLSGEKYEIELLPPDERPTYWQFHYWLRKEFGGSLPKRDRSRANATEYAANQAGRPGDSFVHVTAPGQCYMLDETPFDVEIVSIFDTTRSTKLGKPTLYFVRDTFSWAIVGLYITTQNPSYATAKEALFNAIRDKKGFLEEIGSPVKPEEWPMQGVPLSLLVDNAEFRNTLSEGVITDLPVTVKFGRPGRGDDKGHVESLFHAFNSFFKGDSKSLQSQSPRDIALQTARKHACLTLNELYIIASVFIVHYNDKRLSENYPINRVMVKDGVRPTPNQLHAWGMTYRPGGLIDMSEDEAYLRLMEKGTVSVHKTHILLKEIGLHYNCQWMIAEGIQDRLPKKNSAKPYSCRYHRGFLDHIFICTPDGLQMATLDNKDQRFSGLSLAEIKDQKAWEKKDHALLREDELNSLVTAERFLRDWLQYAASQKHPSSMPSISTIKDNRKNESIFDRIQQANRIAQAFQHEHLQPSEDHFSQLESERTGTFGACSFPSDYFDDDVENAEQDDFYEDEP</sequence>
<dbReference type="InterPro" id="IPR001584">
    <property type="entry name" value="Integrase_cat-core"/>
</dbReference>
<proteinExistence type="predicted"/>
<accession>A0A431VUT5</accession>
<dbReference type="GO" id="GO:0015074">
    <property type="term" value="P:DNA integration"/>
    <property type="evidence" value="ECO:0007669"/>
    <property type="project" value="InterPro"/>
</dbReference>
<dbReference type="PROSITE" id="PS50994">
    <property type="entry name" value="INTEGRASE"/>
    <property type="match status" value="1"/>
</dbReference>